<protein>
    <submittedName>
        <fullName evidence="1">Protein CBG25277</fullName>
    </submittedName>
</protein>
<reference evidence="1 2" key="1">
    <citation type="journal article" date="2003" name="PLoS Biol.">
        <title>The genome sequence of Caenorhabditis briggsae: a platform for comparative genomics.</title>
        <authorList>
            <person name="Stein L.D."/>
            <person name="Bao Z."/>
            <person name="Blasiar D."/>
            <person name="Blumenthal T."/>
            <person name="Brent M.R."/>
            <person name="Chen N."/>
            <person name="Chinwalla A."/>
            <person name="Clarke L."/>
            <person name="Clee C."/>
            <person name="Coghlan A."/>
            <person name="Coulson A."/>
            <person name="D'Eustachio P."/>
            <person name="Fitch D.H."/>
            <person name="Fulton L.A."/>
            <person name="Fulton R.E."/>
            <person name="Griffiths-Jones S."/>
            <person name="Harris T.W."/>
            <person name="Hillier L.W."/>
            <person name="Kamath R."/>
            <person name="Kuwabara P.E."/>
            <person name="Mardis E.R."/>
            <person name="Marra M.A."/>
            <person name="Miner T.L."/>
            <person name="Minx P."/>
            <person name="Mullikin J.C."/>
            <person name="Plumb R.W."/>
            <person name="Rogers J."/>
            <person name="Schein J.E."/>
            <person name="Sohrmann M."/>
            <person name="Spieth J."/>
            <person name="Stajich J.E."/>
            <person name="Wei C."/>
            <person name="Willey D."/>
            <person name="Wilson R.K."/>
            <person name="Durbin R."/>
            <person name="Waterston R.H."/>
        </authorList>
    </citation>
    <scope>NUCLEOTIDE SEQUENCE [LARGE SCALE GENOMIC DNA]</scope>
    <source>
        <strain evidence="1 2">AF16</strain>
    </source>
</reference>
<keyword evidence="2" id="KW-1185">Reference proteome</keyword>
<gene>
    <name evidence="1" type="ORF">CBG25277</name>
    <name evidence="1" type="ORF">CBG_25277</name>
</gene>
<evidence type="ECO:0000313" key="2">
    <source>
        <dbReference type="Proteomes" id="UP000008549"/>
    </source>
</evidence>
<accession>B6IIJ5</accession>
<reference evidence="1 2" key="2">
    <citation type="journal article" date="2011" name="PLoS Genet.">
        <title>Caenorhabditis briggsae recombinant inbred line genotypes reveal inter-strain incompatibility and the evolution of recombination.</title>
        <authorList>
            <person name="Ross J.A."/>
            <person name="Koboldt D.C."/>
            <person name="Staisch J.E."/>
            <person name="Chamberlin H.M."/>
            <person name="Gupta B.P."/>
            <person name="Miller R.D."/>
            <person name="Baird S.E."/>
            <person name="Haag E.S."/>
        </authorList>
    </citation>
    <scope>NUCLEOTIDE SEQUENCE [LARGE SCALE GENOMIC DNA]</scope>
    <source>
        <strain evidence="1 2">AF16</strain>
    </source>
</reference>
<proteinExistence type="predicted"/>
<dbReference type="Proteomes" id="UP000008549">
    <property type="component" value="Unassembled WGS sequence"/>
</dbReference>
<organism evidence="1 2">
    <name type="scientific">Caenorhabditis briggsae</name>
    <dbReference type="NCBI Taxonomy" id="6238"/>
    <lineage>
        <taxon>Eukaryota</taxon>
        <taxon>Metazoa</taxon>
        <taxon>Ecdysozoa</taxon>
        <taxon>Nematoda</taxon>
        <taxon>Chromadorea</taxon>
        <taxon>Rhabditida</taxon>
        <taxon>Rhabditina</taxon>
        <taxon>Rhabditomorpha</taxon>
        <taxon>Rhabditoidea</taxon>
        <taxon>Rhabditidae</taxon>
        <taxon>Peloderinae</taxon>
        <taxon>Caenorhabditis</taxon>
    </lineage>
</organism>
<dbReference type="EMBL" id="HE600913">
    <property type="protein sequence ID" value="CAR99725.1"/>
    <property type="molecule type" value="Genomic_DNA"/>
</dbReference>
<dbReference type="KEGG" id="cbr:CBG_25277"/>
<name>B6IIJ5_CAEBR</name>
<dbReference type="CTD" id="68916770"/>
<dbReference type="RefSeq" id="XP_045099286.1">
    <property type="nucleotide sequence ID" value="XM_045239045.1"/>
</dbReference>
<dbReference type="AlphaFoldDB" id="B6IIJ5"/>
<dbReference type="GeneID" id="68916770"/>
<sequence>MPTTLVCEITTEKQEFLSFCADNPFTSCTHKTNLRCPSIF</sequence>
<dbReference type="InParanoid" id="B6IIJ5"/>
<dbReference type="HOGENOM" id="CLU_3299872_0_0_1"/>
<evidence type="ECO:0000313" key="1">
    <source>
        <dbReference type="EMBL" id="CAR99725.1"/>
    </source>
</evidence>